<gene>
    <name evidence="2" type="ORF">ACH5RR_024939</name>
</gene>
<protein>
    <submittedName>
        <fullName evidence="2">Uncharacterized protein</fullName>
    </submittedName>
</protein>
<comment type="caution">
    <text evidence="2">The sequence shown here is derived from an EMBL/GenBank/DDBJ whole genome shotgun (WGS) entry which is preliminary data.</text>
</comment>
<name>A0ABD2Z2B5_9GENT</name>
<evidence type="ECO:0000313" key="3">
    <source>
        <dbReference type="Proteomes" id="UP001630127"/>
    </source>
</evidence>
<accession>A0ABD2Z2B5</accession>
<feature type="region of interest" description="Disordered" evidence="1">
    <location>
        <begin position="1"/>
        <end position="22"/>
    </location>
</feature>
<organism evidence="2 3">
    <name type="scientific">Cinchona calisaya</name>
    <dbReference type="NCBI Taxonomy" id="153742"/>
    <lineage>
        <taxon>Eukaryota</taxon>
        <taxon>Viridiplantae</taxon>
        <taxon>Streptophyta</taxon>
        <taxon>Embryophyta</taxon>
        <taxon>Tracheophyta</taxon>
        <taxon>Spermatophyta</taxon>
        <taxon>Magnoliopsida</taxon>
        <taxon>eudicotyledons</taxon>
        <taxon>Gunneridae</taxon>
        <taxon>Pentapetalae</taxon>
        <taxon>asterids</taxon>
        <taxon>lamiids</taxon>
        <taxon>Gentianales</taxon>
        <taxon>Rubiaceae</taxon>
        <taxon>Cinchonoideae</taxon>
        <taxon>Cinchoneae</taxon>
        <taxon>Cinchona</taxon>
    </lineage>
</organism>
<dbReference type="AlphaFoldDB" id="A0ABD2Z2B5"/>
<dbReference type="EMBL" id="JBJUIK010000011">
    <property type="protein sequence ID" value="KAL3512222.1"/>
    <property type="molecule type" value="Genomic_DNA"/>
</dbReference>
<feature type="compositionally biased region" description="Polar residues" evidence="1">
    <location>
        <begin position="1"/>
        <end position="20"/>
    </location>
</feature>
<keyword evidence="3" id="KW-1185">Reference proteome</keyword>
<dbReference type="Proteomes" id="UP001630127">
    <property type="component" value="Unassembled WGS sequence"/>
</dbReference>
<evidence type="ECO:0000256" key="1">
    <source>
        <dbReference type="SAM" id="MobiDB-lite"/>
    </source>
</evidence>
<proteinExistence type="predicted"/>
<sequence length="124" mass="13492">MASNSCSFSYTTVANTSSSPPFKDRSTCCYKVGECVCSACLFSFCCPICMVWGCIKIPCKIGWSLAQQAKNGASSCGSQRRIYASYSSFSDMDSDDLVAKGNDSFKTTISPAKKRWKICFTSNV</sequence>
<evidence type="ECO:0000313" key="2">
    <source>
        <dbReference type="EMBL" id="KAL3512222.1"/>
    </source>
</evidence>
<reference evidence="2 3" key="1">
    <citation type="submission" date="2024-11" db="EMBL/GenBank/DDBJ databases">
        <title>A near-complete genome assembly of Cinchona calisaya.</title>
        <authorList>
            <person name="Lian D.C."/>
            <person name="Zhao X.W."/>
            <person name="Wei L."/>
        </authorList>
    </citation>
    <scope>NUCLEOTIDE SEQUENCE [LARGE SCALE GENOMIC DNA]</scope>
    <source>
        <tissue evidence="2">Nenye</tissue>
    </source>
</reference>